<proteinExistence type="predicted"/>
<sequence>MRYIINNSIVFDRGDGSLKHPETNDVVQLPLPAQRLLLIILESGGEILSRDFLFREVWDKFGLTGSNSNLNQYLSLLRRNMTVFGCENFVITLPKVGIRLDEHVSIVKDTEEEISDHPSAPAPVEPQDEKKSNAFFLKFILIGLTVLIFITLASVWIFNVRNTARDPVFSAHTLQAGCIIHTIKSEREYYSGKIEKQVLKILKENNLPCRKGFNVYFDYYTSTKPQTYGRTMLSFCRPAANGVNRACDNIYYLDRKEIND</sequence>
<keyword evidence="3" id="KW-1133">Transmembrane helix</keyword>
<dbReference type="GO" id="GO:0000160">
    <property type="term" value="P:phosphorelay signal transduction system"/>
    <property type="evidence" value="ECO:0007669"/>
    <property type="project" value="InterPro"/>
</dbReference>
<evidence type="ECO:0000256" key="3">
    <source>
        <dbReference type="SAM" id="Phobius"/>
    </source>
</evidence>
<accession>A0A1I7BB71</accession>
<reference evidence="6" key="1">
    <citation type="submission" date="2016-10" db="EMBL/GenBank/DDBJ databases">
        <authorList>
            <person name="Varghese N."/>
            <person name="Submissions S."/>
        </authorList>
    </citation>
    <scope>NUCLEOTIDE SEQUENCE [LARGE SCALE GENOMIC DNA]</scope>
    <source>
        <strain evidence="6">Ah-143</strain>
    </source>
</reference>
<dbReference type="PROSITE" id="PS51755">
    <property type="entry name" value="OMPR_PHOB"/>
    <property type="match status" value="1"/>
</dbReference>
<evidence type="ECO:0000256" key="1">
    <source>
        <dbReference type="ARBA" id="ARBA00023125"/>
    </source>
</evidence>
<dbReference type="Proteomes" id="UP000199187">
    <property type="component" value="Unassembled WGS sequence"/>
</dbReference>
<dbReference type="SMART" id="SM00862">
    <property type="entry name" value="Trans_reg_C"/>
    <property type="match status" value="1"/>
</dbReference>
<evidence type="ECO:0000256" key="2">
    <source>
        <dbReference type="PROSITE-ProRule" id="PRU01091"/>
    </source>
</evidence>
<keyword evidence="3" id="KW-0812">Transmembrane</keyword>
<dbReference type="InterPro" id="IPR001867">
    <property type="entry name" value="OmpR/PhoB-type_DNA-bd"/>
</dbReference>
<gene>
    <name evidence="5" type="ORF">SAMN05192562_102442</name>
</gene>
<protein>
    <submittedName>
        <fullName evidence="5">DNA-binding winged helix-turn-helix (WHTH) domain-containing protein</fullName>
    </submittedName>
</protein>
<dbReference type="AlphaFoldDB" id="A0A1I7BB71"/>
<feature type="domain" description="OmpR/PhoB-type" evidence="4">
    <location>
        <begin position="1"/>
        <end position="102"/>
    </location>
</feature>
<evidence type="ECO:0000259" key="4">
    <source>
        <dbReference type="PROSITE" id="PS51755"/>
    </source>
</evidence>
<feature type="DNA-binding region" description="OmpR/PhoB-type" evidence="2">
    <location>
        <begin position="1"/>
        <end position="102"/>
    </location>
</feature>
<name>A0A1I7BB71_9ENTR</name>
<organism evidence="5 6">
    <name type="scientific">Kosakonia arachidis</name>
    <dbReference type="NCBI Taxonomy" id="551989"/>
    <lineage>
        <taxon>Bacteria</taxon>
        <taxon>Pseudomonadati</taxon>
        <taxon>Pseudomonadota</taxon>
        <taxon>Gammaproteobacteria</taxon>
        <taxon>Enterobacterales</taxon>
        <taxon>Enterobacteriaceae</taxon>
        <taxon>Kosakonia</taxon>
    </lineage>
</organism>
<dbReference type="EMBL" id="FPAU01000002">
    <property type="protein sequence ID" value="SFT84455.1"/>
    <property type="molecule type" value="Genomic_DNA"/>
</dbReference>
<feature type="transmembrane region" description="Helical" evidence="3">
    <location>
        <begin position="135"/>
        <end position="158"/>
    </location>
</feature>
<evidence type="ECO:0000313" key="5">
    <source>
        <dbReference type="EMBL" id="SFT84455.1"/>
    </source>
</evidence>
<dbReference type="InterPro" id="IPR036388">
    <property type="entry name" value="WH-like_DNA-bd_sf"/>
</dbReference>
<dbReference type="GO" id="GO:0006355">
    <property type="term" value="P:regulation of DNA-templated transcription"/>
    <property type="evidence" value="ECO:0007669"/>
    <property type="project" value="InterPro"/>
</dbReference>
<keyword evidence="1 2" id="KW-0238">DNA-binding</keyword>
<dbReference type="GO" id="GO:0003677">
    <property type="term" value="F:DNA binding"/>
    <property type="evidence" value="ECO:0007669"/>
    <property type="project" value="UniProtKB-UniRule"/>
</dbReference>
<dbReference type="InterPro" id="IPR016032">
    <property type="entry name" value="Sig_transdc_resp-reg_C-effctor"/>
</dbReference>
<dbReference type="Gene3D" id="1.10.10.10">
    <property type="entry name" value="Winged helix-like DNA-binding domain superfamily/Winged helix DNA-binding domain"/>
    <property type="match status" value="1"/>
</dbReference>
<keyword evidence="6" id="KW-1185">Reference proteome</keyword>
<keyword evidence="3" id="KW-0472">Membrane</keyword>
<dbReference type="SUPFAM" id="SSF46894">
    <property type="entry name" value="C-terminal effector domain of the bipartite response regulators"/>
    <property type="match status" value="1"/>
</dbReference>
<evidence type="ECO:0000313" key="6">
    <source>
        <dbReference type="Proteomes" id="UP000199187"/>
    </source>
</evidence>